<dbReference type="Proteomes" id="UP001468095">
    <property type="component" value="Unassembled WGS sequence"/>
</dbReference>
<comment type="caution">
    <text evidence="4">The sequence shown here is derived from an EMBL/GenBank/DDBJ whole genome shotgun (WGS) entry which is preliminary data.</text>
</comment>
<keyword evidence="3" id="KW-0732">Signal</keyword>
<organism evidence="4 5">
    <name type="scientific">Pantoea brenneri</name>
    <dbReference type="NCBI Taxonomy" id="472694"/>
    <lineage>
        <taxon>Bacteria</taxon>
        <taxon>Pseudomonadati</taxon>
        <taxon>Pseudomonadota</taxon>
        <taxon>Gammaproteobacteria</taxon>
        <taxon>Enterobacterales</taxon>
        <taxon>Erwiniaceae</taxon>
        <taxon>Pantoea</taxon>
    </lineage>
</organism>
<dbReference type="Gene3D" id="2.120.10.30">
    <property type="entry name" value="TolB, C-terminal domain"/>
    <property type="match status" value="1"/>
</dbReference>
<feature type="signal peptide" evidence="3">
    <location>
        <begin position="1"/>
        <end position="26"/>
    </location>
</feature>
<dbReference type="PANTHER" id="PTHR10009">
    <property type="entry name" value="PROTEIN YELLOW-RELATED"/>
    <property type="match status" value="1"/>
</dbReference>
<sequence length="381" mass="42223">MINKKHTRSLSLLTLLSAMMTTTCVAAEDQLPVQLPTQQDSRLQQVETSPRVWNGVTVSADGRIFASLTQSEGTGLQLAEVKNGQLEAWPDKAWNQWDSKDPSHHFLHVNALRFGPDGDLWVMDAGNKGIGTGDKAVEGGAKLVRINIQTRKVVASYLFRAPTLKPASYLDDVRFNGDFAYITDPGAVGLVVLNLKNGQSWRVLDNHPLSIDHQPIYADGKKLFLRDGREKRVGLDQLEVSPDGKWLYYQAIPGPMARIETRYLNDATLTAEEVARHTQKFVETWSTGGTAIDADGNLYASDINTRSVKRITPQGDVSTVIQDPRLVWIDAMWISEGQLWMPSAQINRTPATTGGKPSVVEYPVKLYRLSLPVAPSPRDHQ</sequence>
<dbReference type="InterPro" id="IPR011042">
    <property type="entry name" value="6-blade_b-propeller_TolB-like"/>
</dbReference>
<dbReference type="EMBL" id="JBCGBG010000008">
    <property type="protein sequence ID" value="MEL7698115.1"/>
    <property type="molecule type" value="Genomic_DNA"/>
</dbReference>
<dbReference type="RefSeq" id="WP_238585860.1">
    <property type="nucleotide sequence ID" value="NZ_CAUQFK010000077.1"/>
</dbReference>
<keyword evidence="2" id="KW-0964">Secreted</keyword>
<dbReference type="SUPFAM" id="SSF63829">
    <property type="entry name" value="Calcium-dependent phosphotriesterase"/>
    <property type="match status" value="1"/>
</dbReference>
<evidence type="ECO:0000256" key="2">
    <source>
        <dbReference type="ARBA" id="ARBA00022525"/>
    </source>
</evidence>
<proteinExistence type="predicted"/>
<evidence type="ECO:0000313" key="4">
    <source>
        <dbReference type="EMBL" id="MEL7698115.1"/>
    </source>
</evidence>
<dbReference type="Pfam" id="PF03022">
    <property type="entry name" value="MRJP"/>
    <property type="match status" value="1"/>
</dbReference>
<evidence type="ECO:0000313" key="5">
    <source>
        <dbReference type="Proteomes" id="UP001468095"/>
    </source>
</evidence>
<gene>
    <name evidence="4" type="ORF">AABB92_20960</name>
</gene>
<evidence type="ECO:0000256" key="3">
    <source>
        <dbReference type="SAM" id="SignalP"/>
    </source>
</evidence>
<protein>
    <submittedName>
        <fullName evidence="4">L-dopachrome tautomerase-related protein</fullName>
    </submittedName>
</protein>
<feature type="chain" id="PRO_5046317243" evidence="3">
    <location>
        <begin position="27"/>
        <end position="381"/>
    </location>
</feature>
<dbReference type="InterPro" id="IPR017996">
    <property type="entry name" value="MRJP/yellow-related"/>
</dbReference>
<comment type="subcellular location">
    <subcellularLocation>
        <location evidence="1">Secreted</location>
    </subcellularLocation>
</comment>
<dbReference type="PANTHER" id="PTHR10009:SF18">
    <property type="entry name" value="PROTEIN YELLOW-LIKE PROTEIN"/>
    <property type="match status" value="1"/>
</dbReference>
<evidence type="ECO:0000256" key="1">
    <source>
        <dbReference type="ARBA" id="ARBA00004613"/>
    </source>
</evidence>
<accession>A0ABU9MTZ3</accession>
<keyword evidence="5" id="KW-1185">Reference proteome</keyword>
<name>A0ABU9MTZ3_9GAMM</name>
<reference evidence="4 5" key="1">
    <citation type="submission" date="2024-04" db="EMBL/GenBank/DDBJ databases">
        <authorList>
            <person name="Suleimanova A.D."/>
            <person name="Pudova D.S."/>
            <person name="Shagimardanova E.I."/>
            <person name="Sharipova M.R."/>
        </authorList>
    </citation>
    <scope>NUCLEOTIDE SEQUENCE [LARGE SCALE GENOMIC DNA]</scope>
    <source>
        <strain evidence="4 5">3.1</strain>
    </source>
</reference>